<feature type="transmembrane region" description="Helical" evidence="1">
    <location>
        <begin position="95"/>
        <end position="122"/>
    </location>
</feature>
<dbReference type="RefSeq" id="WP_243802441.1">
    <property type="nucleotide sequence ID" value="NZ_JALHAT010000041.1"/>
</dbReference>
<protein>
    <recommendedName>
        <fullName evidence="4">Transmembrane protein</fullName>
    </recommendedName>
</protein>
<feature type="transmembrane region" description="Helical" evidence="1">
    <location>
        <begin position="52"/>
        <end position="74"/>
    </location>
</feature>
<keyword evidence="1" id="KW-0812">Transmembrane</keyword>
<proteinExistence type="predicted"/>
<evidence type="ECO:0000313" key="3">
    <source>
        <dbReference type="Proteomes" id="UP001162802"/>
    </source>
</evidence>
<organism evidence="2 3">
    <name type="scientific">Novosphingobium mangrovi</name>
    <name type="common">ex Hu et al. 2023</name>
    <dbReference type="NCBI Taxonomy" id="2930094"/>
    <lineage>
        <taxon>Bacteria</taxon>
        <taxon>Pseudomonadati</taxon>
        <taxon>Pseudomonadota</taxon>
        <taxon>Alphaproteobacteria</taxon>
        <taxon>Sphingomonadales</taxon>
        <taxon>Sphingomonadaceae</taxon>
        <taxon>Novosphingobium</taxon>
    </lineage>
</organism>
<accession>A0ABT0AH19</accession>
<evidence type="ECO:0000256" key="1">
    <source>
        <dbReference type="SAM" id="Phobius"/>
    </source>
</evidence>
<gene>
    <name evidence="2" type="ORF">MTR65_17360</name>
</gene>
<reference evidence="2" key="1">
    <citation type="submission" date="2022-03" db="EMBL/GenBank/DDBJ databases">
        <title>Identification of a novel bacterium isolated from mangrove sediments.</title>
        <authorList>
            <person name="Pan X."/>
        </authorList>
    </citation>
    <scope>NUCLEOTIDE SEQUENCE</scope>
    <source>
        <strain evidence="2">B2637</strain>
    </source>
</reference>
<keyword evidence="3" id="KW-1185">Reference proteome</keyword>
<name>A0ABT0AH19_9SPHN</name>
<dbReference type="Proteomes" id="UP001162802">
    <property type="component" value="Unassembled WGS sequence"/>
</dbReference>
<comment type="caution">
    <text evidence="2">The sequence shown here is derived from an EMBL/GenBank/DDBJ whole genome shotgun (WGS) entry which is preliminary data.</text>
</comment>
<evidence type="ECO:0008006" key="4">
    <source>
        <dbReference type="Google" id="ProtNLM"/>
    </source>
</evidence>
<evidence type="ECO:0000313" key="2">
    <source>
        <dbReference type="EMBL" id="MCJ1962465.1"/>
    </source>
</evidence>
<keyword evidence="1" id="KW-1133">Transmembrane helix</keyword>
<dbReference type="EMBL" id="JALHAT010000041">
    <property type="protein sequence ID" value="MCJ1962465.1"/>
    <property type="molecule type" value="Genomic_DNA"/>
</dbReference>
<keyword evidence="1" id="KW-0472">Membrane</keyword>
<sequence>MSDPAPRKWQHRLHITLWVLIVPPTAWAAHFLFSYLWAAISCAKTGHFATMPWIFIGGTVLALAVIALAGWVAWHQSRTPGDPPPHKESTRIDRLRFLATATLLLAALSTVGVIFTALPVVFLRECT</sequence>
<feature type="transmembrane region" description="Helical" evidence="1">
    <location>
        <begin position="17"/>
        <end position="40"/>
    </location>
</feature>